<dbReference type="GO" id="GO:0000287">
    <property type="term" value="F:magnesium ion binding"/>
    <property type="evidence" value="ECO:0007669"/>
    <property type="project" value="TreeGrafter"/>
</dbReference>
<protein>
    <submittedName>
        <fullName evidence="4">Phosphoenolpyruvate kinase</fullName>
    </submittedName>
</protein>
<evidence type="ECO:0000313" key="4">
    <source>
        <dbReference type="EMBL" id="TGE26958.1"/>
    </source>
</evidence>
<dbReference type="InterPro" id="IPR040442">
    <property type="entry name" value="Pyrv_kinase-like_dom_sf"/>
</dbReference>
<evidence type="ECO:0000256" key="1">
    <source>
        <dbReference type="ARBA" id="ARBA00001946"/>
    </source>
</evidence>
<accession>A0A4Z0QA65</accession>
<dbReference type="PANTHER" id="PTHR32308:SF10">
    <property type="entry name" value="CITRATE LYASE SUBUNIT BETA"/>
    <property type="match status" value="1"/>
</dbReference>
<dbReference type="AlphaFoldDB" id="A0A4Z0QA65"/>
<sequence>MKLSLQDTDKSQLLEQLGVANRHFQQTYPGDKPDRQPVHTVYGGANLFKADTCVRMGEIALNNLKTYAPNFTELARVLQLKGYEHLPTLEKDIQALTERLDTMSEAERKQEHAWLAYSVYNKIIKKLQREAVEDFRVDFEDGFGNRPDAEEDETAVRAAQEVAKGMQNGTLSPFIGIRIKPFTEDLKARGVRTLDIFLTTLLEATGGKLPDNFVVMLPKVTIPEQMTTLVRLFELIEQANNLAPGTLKMETMVEATQIIMDEEGRNPLMRIIRASEGRCVAAHFGTYDYTASAGITAKYQTMAHPVCDFAHHMTKVALGGTGIFLSDGATNVMPIGPHRGDNLTFEQLKENRDSVHNAWRQGFHHTTHSLINGLYQGWDLNPAQLPMRYAATYNFFLSAYDDAVHRLKTFVERAAISTLTGDIFDDAATGQGLLNFFLKAMNCGAITEEEVLATGLTLEEIHTRSFFRILEGRRKQQV</sequence>
<dbReference type="Pfam" id="PF22484">
    <property type="entry name" value="DUF6986"/>
    <property type="match status" value="1"/>
</dbReference>
<dbReference type="SUPFAM" id="SSF51645">
    <property type="entry name" value="Malate synthase G"/>
    <property type="match status" value="1"/>
</dbReference>
<evidence type="ECO:0000256" key="2">
    <source>
        <dbReference type="ARBA" id="ARBA00022723"/>
    </source>
</evidence>
<evidence type="ECO:0000256" key="3">
    <source>
        <dbReference type="ARBA" id="ARBA00022842"/>
    </source>
</evidence>
<name>A0A4Z0QA65_9BACT</name>
<dbReference type="GO" id="GO:0016301">
    <property type="term" value="F:kinase activity"/>
    <property type="evidence" value="ECO:0007669"/>
    <property type="project" value="UniProtKB-KW"/>
</dbReference>
<dbReference type="RefSeq" id="WP_135394887.1">
    <property type="nucleotide sequence ID" value="NZ_SRMB01000002.1"/>
</dbReference>
<keyword evidence="4" id="KW-0418">Kinase</keyword>
<dbReference type="GO" id="GO:0006107">
    <property type="term" value="P:oxaloacetate metabolic process"/>
    <property type="evidence" value="ECO:0007669"/>
    <property type="project" value="TreeGrafter"/>
</dbReference>
<keyword evidence="4" id="KW-0670">Pyruvate</keyword>
<evidence type="ECO:0000313" key="5">
    <source>
        <dbReference type="Proteomes" id="UP000298471"/>
    </source>
</evidence>
<gene>
    <name evidence="4" type="ORF">E5K02_11160</name>
</gene>
<reference evidence="4 5" key="1">
    <citation type="submission" date="2019-04" db="EMBL/GenBank/DDBJ databases">
        <authorList>
            <person name="Feng G."/>
            <person name="Zhang J."/>
            <person name="Zhu H."/>
        </authorList>
    </citation>
    <scope>NUCLEOTIDE SEQUENCE [LARGE SCALE GENOMIC DNA]</scope>
    <source>
        <strain evidence="4 5">9PBR-1</strain>
    </source>
</reference>
<dbReference type="OrthoDB" id="9808769at2"/>
<dbReference type="Gene3D" id="3.20.20.60">
    <property type="entry name" value="Phosphoenolpyruvate-binding domains"/>
    <property type="match status" value="1"/>
</dbReference>
<comment type="caution">
    <text evidence="4">The sequence shown here is derived from an EMBL/GenBank/DDBJ whole genome shotgun (WGS) entry which is preliminary data.</text>
</comment>
<proteinExistence type="predicted"/>
<comment type="cofactor">
    <cofactor evidence="1">
        <name>Mg(2+)</name>
        <dbReference type="ChEBI" id="CHEBI:18420"/>
    </cofactor>
</comment>
<dbReference type="EMBL" id="SRMB01000002">
    <property type="protein sequence ID" value="TGE26958.1"/>
    <property type="molecule type" value="Genomic_DNA"/>
</dbReference>
<keyword evidence="2" id="KW-0479">Metal-binding</keyword>
<organism evidence="4 5">
    <name type="scientific">Hymenobacter metallicola</name>
    <dbReference type="NCBI Taxonomy" id="2563114"/>
    <lineage>
        <taxon>Bacteria</taxon>
        <taxon>Pseudomonadati</taxon>
        <taxon>Bacteroidota</taxon>
        <taxon>Cytophagia</taxon>
        <taxon>Cytophagales</taxon>
        <taxon>Hymenobacteraceae</taxon>
        <taxon>Hymenobacter</taxon>
    </lineage>
</organism>
<keyword evidence="4" id="KW-0808">Transferase</keyword>
<keyword evidence="5" id="KW-1185">Reference proteome</keyword>
<dbReference type="InterPro" id="IPR054255">
    <property type="entry name" value="DUF6986"/>
</dbReference>
<keyword evidence="3" id="KW-0460">Magnesium</keyword>
<dbReference type="Proteomes" id="UP000298471">
    <property type="component" value="Unassembled WGS sequence"/>
</dbReference>
<dbReference type="PANTHER" id="PTHR32308">
    <property type="entry name" value="LYASE BETA SUBUNIT, PUTATIVE (AFU_ORTHOLOGUE AFUA_4G13030)-RELATED"/>
    <property type="match status" value="1"/>
</dbReference>
<dbReference type="InterPro" id="IPR011076">
    <property type="entry name" value="Malate_synth_sf"/>
</dbReference>